<organism evidence="2 3">
    <name type="scientific">Marmota monax</name>
    <name type="common">Woodchuck</name>
    <dbReference type="NCBI Taxonomy" id="9995"/>
    <lineage>
        <taxon>Eukaryota</taxon>
        <taxon>Metazoa</taxon>
        <taxon>Chordata</taxon>
        <taxon>Craniata</taxon>
        <taxon>Vertebrata</taxon>
        <taxon>Euteleostomi</taxon>
        <taxon>Mammalia</taxon>
        <taxon>Eutheria</taxon>
        <taxon>Euarchontoglires</taxon>
        <taxon>Glires</taxon>
        <taxon>Rodentia</taxon>
        <taxon>Sciuromorpha</taxon>
        <taxon>Sciuridae</taxon>
        <taxon>Xerinae</taxon>
        <taxon>Marmotini</taxon>
        <taxon>Marmota</taxon>
    </lineage>
</organism>
<feature type="non-terminal residue" evidence="2">
    <location>
        <position position="68"/>
    </location>
</feature>
<gene>
    <name evidence="2" type="ORF">MONAX_5E006987</name>
</gene>
<feature type="non-terminal residue" evidence="2">
    <location>
        <position position="1"/>
    </location>
</feature>
<protein>
    <submittedName>
        <fullName evidence="2">Uncharacterized protein</fullName>
    </submittedName>
</protein>
<evidence type="ECO:0000313" key="2">
    <source>
        <dbReference type="EMBL" id="VTJ78017.1"/>
    </source>
</evidence>
<dbReference type="EMBL" id="CABDUW010001029">
    <property type="protein sequence ID" value="VTJ78017.1"/>
    <property type="molecule type" value="Genomic_DNA"/>
</dbReference>
<dbReference type="AlphaFoldDB" id="A0A5E4C7X6"/>
<feature type="region of interest" description="Disordered" evidence="1">
    <location>
        <begin position="20"/>
        <end position="54"/>
    </location>
</feature>
<keyword evidence="3" id="KW-1185">Reference proteome</keyword>
<comment type="caution">
    <text evidence="2">The sequence shown here is derived from an EMBL/GenBank/DDBJ whole genome shotgun (WGS) entry which is preliminary data.</text>
</comment>
<reference evidence="2" key="1">
    <citation type="submission" date="2019-04" db="EMBL/GenBank/DDBJ databases">
        <authorList>
            <person name="Alioto T."/>
            <person name="Alioto T."/>
        </authorList>
    </citation>
    <scope>NUCLEOTIDE SEQUENCE [LARGE SCALE GENOMIC DNA]</scope>
</reference>
<sequence length="68" mass="7568">PKASYNEILFHLPRLRWDTRGGSRLAPAKPDQRRKPGLTPCASPEEAHQPLKPIKGSVATSTLLRLIQ</sequence>
<proteinExistence type="predicted"/>
<dbReference type="Proteomes" id="UP000335636">
    <property type="component" value="Unassembled WGS sequence"/>
</dbReference>
<evidence type="ECO:0000313" key="3">
    <source>
        <dbReference type="Proteomes" id="UP000335636"/>
    </source>
</evidence>
<evidence type="ECO:0000256" key="1">
    <source>
        <dbReference type="SAM" id="MobiDB-lite"/>
    </source>
</evidence>
<name>A0A5E4C7X6_MARMO</name>
<accession>A0A5E4C7X6</accession>